<dbReference type="AlphaFoldDB" id="A0A2V3DV17"/>
<dbReference type="GO" id="GO:0016020">
    <property type="term" value="C:membrane"/>
    <property type="evidence" value="ECO:0007669"/>
    <property type="project" value="InterPro"/>
</dbReference>
<evidence type="ECO:0000313" key="2">
    <source>
        <dbReference type="EMBL" id="PXA69216.1"/>
    </source>
</evidence>
<feature type="transmembrane region" description="Helical" evidence="1">
    <location>
        <begin position="121"/>
        <end position="144"/>
    </location>
</feature>
<dbReference type="SUPFAM" id="SSF81342">
    <property type="entry name" value="Transmembrane di-heme cytochromes"/>
    <property type="match status" value="1"/>
</dbReference>
<reference evidence="2 3" key="1">
    <citation type="submission" date="2018-05" db="EMBL/GenBank/DDBJ databases">
        <title>Genetic diversity of glacier-inhabiting Cryobacterium bacteria in China and description of Cryobacterium mengkeensis sp. nov. and Arthrobacter glacialis sp. nov.</title>
        <authorList>
            <person name="Liu Q."/>
            <person name="Xin Y.-H."/>
        </authorList>
    </citation>
    <scope>NUCLEOTIDE SEQUENCE [LARGE SCALE GENOMIC DNA]</scope>
    <source>
        <strain evidence="2 3">GP3</strain>
    </source>
</reference>
<dbReference type="EMBL" id="QHLZ01000001">
    <property type="protein sequence ID" value="PXA69216.1"/>
    <property type="molecule type" value="Genomic_DNA"/>
</dbReference>
<keyword evidence="1" id="KW-0472">Membrane</keyword>
<evidence type="ECO:0000256" key="1">
    <source>
        <dbReference type="SAM" id="Phobius"/>
    </source>
</evidence>
<proteinExistence type="predicted"/>
<sequence>MTALQNKPSRVKKKVRLALTASAAAVLLVLMVLGAKWLRGTEGVQDFLIQYTGHSALPAGAPVGLPPWLGWQHFLNGFFLLLIVRTGWQVRTTTRPGAYWTRNNKGLIKTKGAPKKISLDLWFHLSLDALWVLNGIVFMVLLFATNQWMRIVPTSWDIVPNAASAMLQYASFNWPLESGWVNYNALQVLAYFLTVFVAAPLALISGLRMSPAWPKNTVRLNKAFPIEAARALHLPVMLYFVAFVAVHVTLVLTTGALHNLNHMYAGRNDGSWLGAGIFAGSLAVMVAAWFMARPLFLRPIASLTGKVSR</sequence>
<keyword evidence="1" id="KW-1133">Transmembrane helix</keyword>
<feature type="transmembrane region" description="Helical" evidence="1">
    <location>
        <begin position="188"/>
        <end position="210"/>
    </location>
</feature>
<dbReference type="Gene3D" id="1.20.950.20">
    <property type="entry name" value="Transmembrane di-heme cytochromes, Chain C"/>
    <property type="match status" value="1"/>
</dbReference>
<protein>
    <submittedName>
        <fullName evidence="2">Uncharacterized protein</fullName>
    </submittedName>
</protein>
<comment type="caution">
    <text evidence="2">The sequence shown here is derived from an EMBL/GenBank/DDBJ whole genome shotgun (WGS) entry which is preliminary data.</text>
</comment>
<feature type="transmembrane region" description="Helical" evidence="1">
    <location>
        <begin position="231"/>
        <end position="252"/>
    </location>
</feature>
<organism evidence="2 3">
    <name type="scientific">Arthrobacter psychrochitiniphilus</name>
    <dbReference type="NCBI Taxonomy" id="291045"/>
    <lineage>
        <taxon>Bacteria</taxon>
        <taxon>Bacillati</taxon>
        <taxon>Actinomycetota</taxon>
        <taxon>Actinomycetes</taxon>
        <taxon>Micrococcales</taxon>
        <taxon>Micrococcaceae</taxon>
        <taxon>Arthrobacter</taxon>
    </lineage>
</organism>
<evidence type="ECO:0000313" key="3">
    <source>
        <dbReference type="Proteomes" id="UP000246303"/>
    </source>
</evidence>
<dbReference type="RefSeq" id="WP_110104503.1">
    <property type="nucleotide sequence ID" value="NZ_JACBZZ010000001.1"/>
</dbReference>
<feature type="transmembrane region" description="Helical" evidence="1">
    <location>
        <begin position="272"/>
        <end position="292"/>
    </location>
</feature>
<dbReference type="OrthoDB" id="9795587at2"/>
<feature type="transmembrane region" description="Helical" evidence="1">
    <location>
        <begin position="68"/>
        <end position="88"/>
    </location>
</feature>
<gene>
    <name evidence="2" type="ORF">CVS29_01205</name>
</gene>
<dbReference type="GO" id="GO:0022904">
    <property type="term" value="P:respiratory electron transport chain"/>
    <property type="evidence" value="ECO:0007669"/>
    <property type="project" value="InterPro"/>
</dbReference>
<keyword evidence="1" id="KW-0812">Transmembrane</keyword>
<keyword evidence="3" id="KW-1185">Reference proteome</keyword>
<dbReference type="InterPro" id="IPR016174">
    <property type="entry name" value="Di-haem_cyt_TM"/>
</dbReference>
<accession>A0A2V3DV17</accession>
<name>A0A2V3DV17_9MICC</name>
<dbReference type="Proteomes" id="UP000246303">
    <property type="component" value="Unassembled WGS sequence"/>
</dbReference>